<comment type="similarity">
    <text evidence="1">Belongs to the ParB family.</text>
</comment>
<evidence type="ECO:0000256" key="1">
    <source>
        <dbReference type="ARBA" id="ARBA00006295"/>
    </source>
</evidence>
<dbReference type="PANTHER" id="PTHR33375:SF1">
    <property type="entry name" value="CHROMOSOME-PARTITIONING PROTEIN PARB-RELATED"/>
    <property type="match status" value="1"/>
</dbReference>
<dbReference type="GO" id="GO:0007059">
    <property type="term" value="P:chromosome segregation"/>
    <property type="evidence" value="ECO:0007669"/>
    <property type="project" value="UniProtKB-KW"/>
</dbReference>
<protein>
    <submittedName>
        <fullName evidence="4">ParB/RepB/Spo0J family partition protein</fullName>
    </submittedName>
</protein>
<dbReference type="SUPFAM" id="SSF110849">
    <property type="entry name" value="ParB/Sulfiredoxin"/>
    <property type="match status" value="1"/>
</dbReference>
<evidence type="ECO:0000313" key="5">
    <source>
        <dbReference type="Proteomes" id="UP001161139"/>
    </source>
</evidence>
<feature type="domain" description="ParB-like N-terminal" evidence="3">
    <location>
        <begin position="21"/>
        <end position="115"/>
    </location>
</feature>
<proteinExistence type="inferred from homology"/>
<dbReference type="InterPro" id="IPR036086">
    <property type="entry name" value="ParB/Sulfiredoxin_sf"/>
</dbReference>
<organism evidence="4 5">
    <name type="scientific">Stutzerimonas stutzeri</name>
    <name type="common">Pseudomonas stutzeri</name>
    <dbReference type="NCBI Taxonomy" id="316"/>
    <lineage>
        <taxon>Bacteria</taxon>
        <taxon>Pseudomonadati</taxon>
        <taxon>Pseudomonadota</taxon>
        <taxon>Gammaproteobacteria</taxon>
        <taxon>Pseudomonadales</taxon>
        <taxon>Pseudomonadaceae</taxon>
        <taxon>Stutzerimonas</taxon>
    </lineage>
</organism>
<keyword evidence="2" id="KW-0159">Chromosome partition</keyword>
<evidence type="ECO:0000259" key="3">
    <source>
        <dbReference type="SMART" id="SM00470"/>
    </source>
</evidence>
<dbReference type="EMBL" id="JAOCDG010000003">
    <property type="protein sequence ID" value="MDH0686921.1"/>
    <property type="molecule type" value="Genomic_DNA"/>
</dbReference>
<dbReference type="InterPro" id="IPR050336">
    <property type="entry name" value="Chromosome_partition/occlusion"/>
</dbReference>
<evidence type="ECO:0000256" key="2">
    <source>
        <dbReference type="ARBA" id="ARBA00022829"/>
    </source>
</evidence>
<dbReference type="AlphaFoldDB" id="A0ABD4XW49"/>
<reference evidence="4" key="1">
    <citation type="submission" date="2022-09" db="EMBL/GenBank/DDBJ databases">
        <title>Intensive care unit water sources are persistently colonized with multi-drug resistant bacteria and are the site of extensive horizontal gene transfer of antibiotic resistance genes.</title>
        <authorList>
            <person name="Diorio-Toth L."/>
        </authorList>
    </citation>
    <scope>NUCLEOTIDE SEQUENCE</scope>
    <source>
        <strain evidence="4">GD03864</strain>
    </source>
</reference>
<evidence type="ECO:0000313" key="4">
    <source>
        <dbReference type="EMBL" id="MDH0686921.1"/>
    </source>
</evidence>
<dbReference type="NCBIfam" id="TIGR00180">
    <property type="entry name" value="parB_part"/>
    <property type="match status" value="1"/>
</dbReference>
<name>A0ABD4XW49_STUST</name>
<dbReference type="Pfam" id="PF17762">
    <property type="entry name" value="HTH_ParB"/>
    <property type="match status" value="1"/>
</dbReference>
<dbReference type="SMART" id="SM00470">
    <property type="entry name" value="ParB"/>
    <property type="match status" value="1"/>
</dbReference>
<dbReference type="InterPro" id="IPR004437">
    <property type="entry name" value="ParB/RepB/Spo0J"/>
</dbReference>
<dbReference type="Pfam" id="PF02195">
    <property type="entry name" value="ParB_N"/>
    <property type="match status" value="1"/>
</dbReference>
<dbReference type="FunFam" id="1.10.10.2830:FF:000001">
    <property type="entry name" value="Chromosome partitioning protein ParB"/>
    <property type="match status" value="1"/>
</dbReference>
<dbReference type="RefSeq" id="WP_279648935.1">
    <property type="nucleotide sequence ID" value="NZ_JAOCDG010000003.1"/>
</dbReference>
<dbReference type="PANTHER" id="PTHR33375">
    <property type="entry name" value="CHROMOSOME-PARTITIONING PROTEIN PARB-RELATED"/>
    <property type="match status" value="1"/>
</dbReference>
<sequence>MTSSQAEEASKAAEESAYGLKILSPEQLVPGRYQPRSHFDQKSLLELGQSFLENGIGIIEPIVVRPKPGAGNLYEIVAGERRWRAAQLVSQARIPCMVRNFTDLQALQAALVENDQRKDLNSVERAKAYQMAIEEFELTHEALGQMLGASREVITNHLRLFTLPLAVQELLGDGRLTESKVRCLYGLPAADAVRIARQAAEEGLGYRQIEALAKAAKRPGRAAAAPEREDPDERRWLQAVSEKLGHEALLEKAKKGQKGGYLKIRYLSMDDLSSITKKLLRGRE</sequence>
<gene>
    <name evidence="4" type="ORF">N5D09_02330</name>
</gene>
<accession>A0ABD4XW49</accession>
<dbReference type="Gene3D" id="1.10.10.2830">
    <property type="match status" value="1"/>
</dbReference>
<comment type="caution">
    <text evidence="4">The sequence shown here is derived from an EMBL/GenBank/DDBJ whole genome shotgun (WGS) entry which is preliminary data.</text>
</comment>
<dbReference type="Proteomes" id="UP001161139">
    <property type="component" value="Unassembled WGS sequence"/>
</dbReference>
<dbReference type="InterPro" id="IPR003115">
    <property type="entry name" value="ParB_N"/>
</dbReference>
<dbReference type="InterPro" id="IPR041468">
    <property type="entry name" value="HTH_ParB/Spo0J"/>
</dbReference>
<dbReference type="Gene3D" id="3.90.1530.30">
    <property type="match status" value="1"/>
</dbReference>